<proteinExistence type="inferred from homology"/>
<dbReference type="PIRSF" id="PIRSF005572">
    <property type="entry name" value="NifS"/>
    <property type="match status" value="1"/>
</dbReference>
<dbReference type="EC" id="2.8.1.7" evidence="3"/>
<evidence type="ECO:0000256" key="3">
    <source>
        <dbReference type="ARBA" id="ARBA00012239"/>
    </source>
</evidence>
<dbReference type="GO" id="GO:0046872">
    <property type="term" value="F:metal ion binding"/>
    <property type="evidence" value="ECO:0007669"/>
    <property type="project" value="UniProtKB-KW"/>
</dbReference>
<dbReference type="OrthoDB" id="9808002at2"/>
<dbReference type="SUPFAM" id="SSF53383">
    <property type="entry name" value="PLP-dependent transferases"/>
    <property type="match status" value="1"/>
</dbReference>
<dbReference type="InterPro" id="IPR016454">
    <property type="entry name" value="Cysteine_dSase"/>
</dbReference>
<dbReference type="PANTHER" id="PTHR11601">
    <property type="entry name" value="CYSTEINE DESULFURYLASE FAMILY MEMBER"/>
    <property type="match status" value="1"/>
</dbReference>
<dbReference type="Gene3D" id="3.40.640.10">
    <property type="entry name" value="Type I PLP-dependent aspartate aminotransferase-like (Major domain)"/>
    <property type="match status" value="1"/>
</dbReference>
<evidence type="ECO:0000313" key="12">
    <source>
        <dbReference type="EMBL" id="TCV90751.1"/>
    </source>
</evidence>
<keyword evidence="13" id="KW-1185">Reference proteome</keyword>
<keyword evidence="4" id="KW-0808">Transferase</keyword>
<name>A0A4R3YFJ7_9PROT</name>
<dbReference type="InterPro" id="IPR015421">
    <property type="entry name" value="PyrdxlP-dep_Trfase_major"/>
</dbReference>
<organism evidence="12 13">
    <name type="scientific">Sulfurirhabdus autotrophica</name>
    <dbReference type="NCBI Taxonomy" id="1706046"/>
    <lineage>
        <taxon>Bacteria</taxon>
        <taxon>Pseudomonadati</taxon>
        <taxon>Pseudomonadota</taxon>
        <taxon>Betaproteobacteria</taxon>
        <taxon>Nitrosomonadales</taxon>
        <taxon>Sulfuricellaceae</taxon>
        <taxon>Sulfurirhabdus</taxon>
    </lineage>
</organism>
<evidence type="ECO:0000256" key="8">
    <source>
        <dbReference type="ARBA" id="ARBA00023014"/>
    </source>
</evidence>
<dbReference type="Proteomes" id="UP000295367">
    <property type="component" value="Unassembled WGS sequence"/>
</dbReference>
<sequence>MLAYLDHNATTPLDEKVFEAMLPYFRQHFGNASSRHEYGRNARKAVEEAREQVANAVGAHPSQVIFTSGGTEANNFMLKGASAYLKPSQLVVGSVEHPSVMKPAQELACMGWSLRKIASDGHGLLDLSDAELALQTPTGLVSTMLVNNETGVIQNVSAIAELARKQGAWMHTDAVQALGKINVNFASLNVHAMTLSAHKIYGPKGAAALVVDKRLELKPLISGGGHEKGLRAGTENVSAIVGFGVACELAQKRLAGSSGILFAMREKLENGLAGLGAVIFGQATNRVQNTSYFAFPGIDGETLVMELDRTGYAVASGSACSSGSTEPSSVLMAMQVERDLARGALRVSLGKDTADAQIDGFVVALETVLARLRKLSAIAV</sequence>
<dbReference type="PROSITE" id="PS00595">
    <property type="entry name" value="AA_TRANSFER_CLASS_5"/>
    <property type="match status" value="1"/>
</dbReference>
<evidence type="ECO:0000256" key="6">
    <source>
        <dbReference type="ARBA" id="ARBA00022898"/>
    </source>
</evidence>
<dbReference type="PANTHER" id="PTHR11601:SF34">
    <property type="entry name" value="CYSTEINE DESULFURASE"/>
    <property type="match status" value="1"/>
</dbReference>
<dbReference type="AlphaFoldDB" id="A0A4R3YFJ7"/>
<comment type="catalytic activity">
    <reaction evidence="9">
        <text>(sulfur carrier)-H + L-cysteine = (sulfur carrier)-SH + L-alanine</text>
        <dbReference type="Rhea" id="RHEA:43892"/>
        <dbReference type="Rhea" id="RHEA-COMP:14737"/>
        <dbReference type="Rhea" id="RHEA-COMP:14739"/>
        <dbReference type="ChEBI" id="CHEBI:29917"/>
        <dbReference type="ChEBI" id="CHEBI:35235"/>
        <dbReference type="ChEBI" id="CHEBI:57972"/>
        <dbReference type="ChEBI" id="CHEBI:64428"/>
        <dbReference type="EC" id="2.8.1.7"/>
    </reaction>
</comment>
<dbReference type="EMBL" id="SMCO01000001">
    <property type="protein sequence ID" value="TCV90751.1"/>
    <property type="molecule type" value="Genomic_DNA"/>
</dbReference>
<gene>
    <name evidence="12" type="ORF">EDC63_101725</name>
</gene>
<comment type="cofactor">
    <cofactor evidence="1 10">
        <name>pyridoxal 5'-phosphate</name>
        <dbReference type="ChEBI" id="CHEBI:597326"/>
    </cofactor>
</comment>
<dbReference type="Pfam" id="PF00266">
    <property type="entry name" value="Aminotran_5"/>
    <property type="match status" value="1"/>
</dbReference>
<evidence type="ECO:0000256" key="10">
    <source>
        <dbReference type="RuleBase" id="RU004504"/>
    </source>
</evidence>
<comment type="similarity">
    <text evidence="2">Belongs to the class-V pyridoxal-phosphate-dependent aminotransferase family. NifS/IscS subfamily.</text>
</comment>
<protein>
    <recommendedName>
        <fullName evidence="3">cysteine desulfurase</fullName>
        <ecNumber evidence="3">2.8.1.7</ecNumber>
    </recommendedName>
</protein>
<dbReference type="Gene3D" id="3.90.1150.10">
    <property type="entry name" value="Aspartate Aminotransferase, domain 1"/>
    <property type="match status" value="1"/>
</dbReference>
<comment type="caution">
    <text evidence="12">The sequence shown here is derived from an EMBL/GenBank/DDBJ whole genome shotgun (WGS) entry which is preliminary data.</text>
</comment>
<dbReference type="InterPro" id="IPR015424">
    <property type="entry name" value="PyrdxlP-dep_Trfase"/>
</dbReference>
<feature type="domain" description="Aminotransferase class V" evidence="11">
    <location>
        <begin position="4"/>
        <end position="360"/>
    </location>
</feature>
<evidence type="ECO:0000256" key="4">
    <source>
        <dbReference type="ARBA" id="ARBA00022679"/>
    </source>
</evidence>
<dbReference type="Gene3D" id="1.10.260.50">
    <property type="match status" value="1"/>
</dbReference>
<dbReference type="InterPro" id="IPR020578">
    <property type="entry name" value="Aminotrans_V_PyrdxlP_BS"/>
</dbReference>
<dbReference type="GO" id="GO:0031071">
    <property type="term" value="F:cysteine desulfurase activity"/>
    <property type="evidence" value="ECO:0007669"/>
    <property type="project" value="UniProtKB-EC"/>
</dbReference>
<dbReference type="InterPro" id="IPR000192">
    <property type="entry name" value="Aminotrans_V_dom"/>
</dbReference>
<evidence type="ECO:0000256" key="2">
    <source>
        <dbReference type="ARBA" id="ARBA00006490"/>
    </source>
</evidence>
<evidence type="ECO:0000256" key="1">
    <source>
        <dbReference type="ARBA" id="ARBA00001933"/>
    </source>
</evidence>
<accession>A0A4R3YFJ7</accession>
<reference evidence="12 13" key="1">
    <citation type="submission" date="2019-03" db="EMBL/GenBank/DDBJ databases">
        <title>Genomic Encyclopedia of Type Strains, Phase IV (KMG-IV): sequencing the most valuable type-strain genomes for metagenomic binning, comparative biology and taxonomic classification.</title>
        <authorList>
            <person name="Goeker M."/>
        </authorList>
    </citation>
    <scope>NUCLEOTIDE SEQUENCE [LARGE SCALE GENOMIC DNA]</scope>
    <source>
        <strain evidence="12 13">DSM 100309</strain>
    </source>
</reference>
<dbReference type="GO" id="GO:0051536">
    <property type="term" value="F:iron-sulfur cluster binding"/>
    <property type="evidence" value="ECO:0007669"/>
    <property type="project" value="UniProtKB-KW"/>
</dbReference>
<keyword evidence="6" id="KW-0663">Pyridoxal phosphate</keyword>
<dbReference type="RefSeq" id="WP_124947357.1">
    <property type="nucleotide sequence ID" value="NZ_BHVT01000073.1"/>
</dbReference>
<keyword evidence="7" id="KW-0408">Iron</keyword>
<keyword evidence="8" id="KW-0411">Iron-sulfur</keyword>
<dbReference type="InterPro" id="IPR015422">
    <property type="entry name" value="PyrdxlP-dep_Trfase_small"/>
</dbReference>
<evidence type="ECO:0000313" key="13">
    <source>
        <dbReference type="Proteomes" id="UP000295367"/>
    </source>
</evidence>
<evidence type="ECO:0000259" key="11">
    <source>
        <dbReference type="Pfam" id="PF00266"/>
    </source>
</evidence>
<evidence type="ECO:0000256" key="7">
    <source>
        <dbReference type="ARBA" id="ARBA00023004"/>
    </source>
</evidence>
<evidence type="ECO:0000256" key="5">
    <source>
        <dbReference type="ARBA" id="ARBA00022723"/>
    </source>
</evidence>
<evidence type="ECO:0000256" key="9">
    <source>
        <dbReference type="ARBA" id="ARBA00050776"/>
    </source>
</evidence>
<keyword evidence="5" id="KW-0479">Metal-binding</keyword>